<protein>
    <submittedName>
        <fullName evidence="2">Uncharacterized protein</fullName>
    </submittedName>
</protein>
<comment type="caution">
    <text evidence="2">The sequence shown here is derived from an EMBL/GenBank/DDBJ whole genome shotgun (WGS) entry which is preliminary data.</text>
</comment>
<gene>
    <name evidence="2" type="ORF">E2C01_021096</name>
</gene>
<dbReference type="EMBL" id="VSRR010001824">
    <property type="protein sequence ID" value="MPC27907.1"/>
    <property type="molecule type" value="Genomic_DNA"/>
</dbReference>
<evidence type="ECO:0000313" key="3">
    <source>
        <dbReference type="Proteomes" id="UP000324222"/>
    </source>
</evidence>
<dbReference type="Proteomes" id="UP000324222">
    <property type="component" value="Unassembled WGS sequence"/>
</dbReference>
<name>A0A5B7E3I7_PORTR</name>
<keyword evidence="3" id="KW-1185">Reference proteome</keyword>
<sequence>MWQDTQTQARVCKKVTSCGMTLRHDQECVGESLHAVGHSDTTKSLHNEYGSHIASGTSMVTVLCLSQAISLSVHLSNPERGWNDPPKLAFCPARTGNASGPGRHRLLNKRVPIPVNPQTSSAPSPMPPSLK</sequence>
<dbReference type="AlphaFoldDB" id="A0A5B7E3I7"/>
<evidence type="ECO:0000313" key="2">
    <source>
        <dbReference type="EMBL" id="MPC27907.1"/>
    </source>
</evidence>
<dbReference type="OrthoDB" id="5982138at2759"/>
<accession>A0A5B7E3I7</accession>
<evidence type="ECO:0000256" key="1">
    <source>
        <dbReference type="SAM" id="MobiDB-lite"/>
    </source>
</evidence>
<feature type="region of interest" description="Disordered" evidence="1">
    <location>
        <begin position="93"/>
        <end position="131"/>
    </location>
</feature>
<reference evidence="2 3" key="1">
    <citation type="submission" date="2019-05" db="EMBL/GenBank/DDBJ databases">
        <title>Another draft genome of Portunus trituberculatus and its Hox gene families provides insights of decapod evolution.</title>
        <authorList>
            <person name="Jeong J.-H."/>
            <person name="Song I."/>
            <person name="Kim S."/>
            <person name="Choi T."/>
            <person name="Kim D."/>
            <person name="Ryu S."/>
            <person name="Kim W."/>
        </authorList>
    </citation>
    <scope>NUCLEOTIDE SEQUENCE [LARGE SCALE GENOMIC DNA]</scope>
    <source>
        <tissue evidence="2">Muscle</tissue>
    </source>
</reference>
<proteinExistence type="predicted"/>
<organism evidence="2 3">
    <name type="scientific">Portunus trituberculatus</name>
    <name type="common">Swimming crab</name>
    <name type="synonym">Neptunus trituberculatus</name>
    <dbReference type="NCBI Taxonomy" id="210409"/>
    <lineage>
        <taxon>Eukaryota</taxon>
        <taxon>Metazoa</taxon>
        <taxon>Ecdysozoa</taxon>
        <taxon>Arthropoda</taxon>
        <taxon>Crustacea</taxon>
        <taxon>Multicrustacea</taxon>
        <taxon>Malacostraca</taxon>
        <taxon>Eumalacostraca</taxon>
        <taxon>Eucarida</taxon>
        <taxon>Decapoda</taxon>
        <taxon>Pleocyemata</taxon>
        <taxon>Brachyura</taxon>
        <taxon>Eubrachyura</taxon>
        <taxon>Portunoidea</taxon>
        <taxon>Portunidae</taxon>
        <taxon>Portuninae</taxon>
        <taxon>Portunus</taxon>
    </lineage>
</organism>